<proteinExistence type="predicted"/>
<evidence type="ECO:0000313" key="2">
    <source>
        <dbReference type="EMBL" id="MXU87004.1"/>
    </source>
</evidence>
<organism evidence="2">
    <name type="scientific">Ixodes ricinus</name>
    <name type="common">Common tick</name>
    <name type="synonym">Acarus ricinus</name>
    <dbReference type="NCBI Taxonomy" id="34613"/>
    <lineage>
        <taxon>Eukaryota</taxon>
        <taxon>Metazoa</taxon>
        <taxon>Ecdysozoa</taxon>
        <taxon>Arthropoda</taxon>
        <taxon>Chelicerata</taxon>
        <taxon>Arachnida</taxon>
        <taxon>Acari</taxon>
        <taxon>Parasitiformes</taxon>
        <taxon>Ixodida</taxon>
        <taxon>Ixodoidea</taxon>
        <taxon>Ixodidae</taxon>
        <taxon>Ixodinae</taxon>
        <taxon>Ixodes</taxon>
    </lineage>
</organism>
<feature type="chain" id="PRO_5025657242" description="Secreted protein" evidence="1">
    <location>
        <begin position="23"/>
        <end position="94"/>
    </location>
</feature>
<evidence type="ECO:0000256" key="1">
    <source>
        <dbReference type="SAM" id="SignalP"/>
    </source>
</evidence>
<evidence type="ECO:0008006" key="3">
    <source>
        <dbReference type="Google" id="ProtNLM"/>
    </source>
</evidence>
<sequence>MSALFFLLLVIGLFHFVEISFGSSFNVHSSEGNPEPFFFFSIAHISGSVDGAAGGGAAGVLFGSACFAWIPGVFEDVAFLGFFGAFGVAGSLDF</sequence>
<accession>A0A6B0UCR5</accession>
<keyword evidence="1" id="KW-0732">Signal</keyword>
<feature type="signal peptide" evidence="1">
    <location>
        <begin position="1"/>
        <end position="22"/>
    </location>
</feature>
<name>A0A6B0UCR5_IXORI</name>
<reference evidence="2" key="1">
    <citation type="submission" date="2019-12" db="EMBL/GenBank/DDBJ databases">
        <title>An insight into the sialome of adult female Ixodes ricinus ticks feeding for 6 days.</title>
        <authorList>
            <person name="Perner J."/>
            <person name="Ribeiro J.M.C."/>
        </authorList>
    </citation>
    <scope>NUCLEOTIDE SEQUENCE</scope>
    <source>
        <strain evidence="2">Semi-engorged</strain>
        <tissue evidence="2">Salivary glands</tissue>
    </source>
</reference>
<dbReference type="EMBL" id="GIFC01004921">
    <property type="protein sequence ID" value="MXU87004.1"/>
    <property type="molecule type" value="Transcribed_RNA"/>
</dbReference>
<protein>
    <recommendedName>
        <fullName evidence="3">Secreted protein</fullName>
    </recommendedName>
</protein>
<dbReference type="AlphaFoldDB" id="A0A6B0UCR5"/>